<dbReference type="GO" id="GO:0003676">
    <property type="term" value="F:nucleic acid binding"/>
    <property type="evidence" value="ECO:0007669"/>
    <property type="project" value="InterPro"/>
</dbReference>
<evidence type="ECO:0000259" key="2">
    <source>
        <dbReference type="PROSITE" id="PS50994"/>
    </source>
</evidence>
<dbReference type="GO" id="GO:0015074">
    <property type="term" value="P:DNA integration"/>
    <property type="evidence" value="ECO:0007669"/>
    <property type="project" value="InterPro"/>
</dbReference>
<dbReference type="InterPro" id="IPR012337">
    <property type="entry name" value="RNaseH-like_sf"/>
</dbReference>
<dbReference type="PANTHER" id="PTHR37984:SF5">
    <property type="entry name" value="PROTEIN NYNRIN-LIKE"/>
    <property type="match status" value="1"/>
</dbReference>
<organism evidence="3 4">
    <name type="scientific">Trifolium medium</name>
    <dbReference type="NCBI Taxonomy" id="97028"/>
    <lineage>
        <taxon>Eukaryota</taxon>
        <taxon>Viridiplantae</taxon>
        <taxon>Streptophyta</taxon>
        <taxon>Embryophyta</taxon>
        <taxon>Tracheophyta</taxon>
        <taxon>Spermatophyta</taxon>
        <taxon>Magnoliopsida</taxon>
        <taxon>eudicotyledons</taxon>
        <taxon>Gunneridae</taxon>
        <taxon>Pentapetalae</taxon>
        <taxon>rosids</taxon>
        <taxon>fabids</taxon>
        <taxon>Fabales</taxon>
        <taxon>Fabaceae</taxon>
        <taxon>Papilionoideae</taxon>
        <taxon>50 kb inversion clade</taxon>
        <taxon>NPAAA clade</taxon>
        <taxon>Hologalegina</taxon>
        <taxon>IRL clade</taxon>
        <taxon>Trifolieae</taxon>
        <taxon>Trifolium</taxon>
    </lineage>
</organism>
<dbReference type="Pfam" id="PF00665">
    <property type="entry name" value="rve"/>
    <property type="match status" value="1"/>
</dbReference>
<dbReference type="PROSITE" id="PS50994">
    <property type="entry name" value="INTEGRASE"/>
    <property type="match status" value="1"/>
</dbReference>
<keyword evidence="1" id="KW-0732">Signal</keyword>
<feature type="chain" id="PRO_5017350781" evidence="1">
    <location>
        <begin position="19"/>
        <end position="176"/>
    </location>
</feature>
<dbReference type="Proteomes" id="UP000265520">
    <property type="component" value="Unassembled WGS sequence"/>
</dbReference>
<feature type="domain" description="Integrase catalytic" evidence="2">
    <location>
        <begin position="1"/>
        <end position="138"/>
    </location>
</feature>
<dbReference type="InterPro" id="IPR036397">
    <property type="entry name" value="RNaseH_sf"/>
</dbReference>
<comment type="caution">
    <text evidence="3">The sequence shown here is derived from an EMBL/GenBank/DDBJ whole genome shotgun (WGS) entry which is preliminary data.</text>
</comment>
<proteinExistence type="predicted"/>
<dbReference type="SUPFAM" id="SSF53098">
    <property type="entry name" value="Ribonuclease H-like"/>
    <property type="match status" value="1"/>
</dbReference>
<evidence type="ECO:0000313" key="3">
    <source>
        <dbReference type="EMBL" id="MCI03950.1"/>
    </source>
</evidence>
<dbReference type="EMBL" id="LXQA010053808">
    <property type="protein sequence ID" value="MCI03950.1"/>
    <property type="molecule type" value="Genomic_DNA"/>
</dbReference>
<keyword evidence="4" id="KW-1185">Reference proteome</keyword>
<dbReference type="InterPro" id="IPR001584">
    <property type="entry name" value="Integrase_cat-core"/>
</dbReference>
<feature type="signal peptide" evidence="1">
    <location>
        <begin position="1"/>
        <end position="18"/>
    </location>
</feature>
<evidence type="ECO:0000256" key="1">
    <source>
        <dbReference type="SAM" id="SignalP"/>
    </source>
</evidence>
<dbReference type="AlphaFoldDB" id="A0A392NXI6"/>
<dbReference type="InterPro" id="IPR050951">
    <property type="entry name" value="Retrovirus_Pol_polyprotein"/>
</dbReference>
<evidence type="ECO:0000313" key="4">
    <source>
        <dbReference type="Proteomes" id="UP000265520"/>
    </source>
</evidence>
<accession>A0A392NXI6</accession>
<dbReference type="PANTHER" id="PTHR37984">
    <property type="entry name" value="PROTEIN CBG26694"/>
    <property type="match status" value="1"/>
</dbReference>
<sequence>MLLWIIVVVDYFTKWVEAEPISSISAEQVKKFYWKKIICRFGLPKYIVSDNGTQFASEKVVQFCKEKGIQNTFISVEHPQANGLAESANKVILKALKRRLTGKAENWAEHLLPILWSYHTTPQSSTGEAPFTMVYGADAMIPVETKRQSPLQRVRNETKSCAEVQYKSNVQKIQGG</sequence>
<protein>
    <submittedName>
        <fullName evidence="3">Gag-pol polyprotein</fullName>
    </submittedName>
</protein>
<reference evidence="3 4" key="1">
    <citation type="journal article" date="2018" name="Front. Plant Sci.">
        <title>Red Clover (Trifolium pratense) and Zigzag Clover (T. medium) - A Picture of Genomic Similarities and Differences.</title>
        <authorList>
            <person name="Dluhosova J."/>
            <person name="Istvanek J."/>
            <person name="Nedelnik J."/>
            <person name="Repkova J."/>
        </authorList>
    </citation>
    <scope>NUCLEOTIDE SEQUENCE [LARGE SCALE GENOMIC DNA]</scope>
    <source>
        <strain evidence="4">cv. 10/8</strain>
        <tissue evidence="3">Leaf</tissue>
    </source>
</reference>
<name>A0A392NXI6_9FABA</name>
<dbReference type="Gene3D" id="3.30.420.10">
    <property type="entry name" value="Ribonuclease H-like superfamily/Ribonuclease H"/>
    <property type="match status" value="1"/>
</dbReference>